<dbReference type="InterPro" id="IPR001845">
    <property type="entry name" value="HTH_ArsR_DNA-bd_dom"/>
</dbReference>
<evidence type="ECO:0000313" key="3">
    <source>
        <dbReference type="Proteomes" id="UP001151234"/>
    </source>
</evidence>
<dbReference type="RefSeq" id="WP_267989322.1">
    <property type="nucleotide sequence ID" value="NZ_JAPJZI010000001.1"/>
</dbReference>
<evidence type="ECO:0000259" key="1">
    <source>
        <dbReference type="PROSITE" id="PS50987"/>
    </source>
</evidence>
<dbReference type="PRINTS" id="PR00778">
    <property type="entry name" value="HTHARSR"/>
</dbReference>
<evidence type="ECO:0000313" key="2">
    <source>
        <dbReference type="EMBL" id="MDA5397876.1"/>
    </source>
</evidence>
<organism evidence="2 3">
    <name type="scientific">Hoeflea prorocentri</name>
    <dbReference type="NCBI Taxonomy" id="1922333"/>
    <lineage>
        <taxon>Bacteria</taxon>
        <taxon>Pseudomonadati</taxon>
        <taxon>Pseudomonadota</taxon>
        <taxon>Alphaproteobacteria</taxon>
        <taxon>Hyphomicrobiales</taxon>
        <taxon>Rhizobiaceae</taxon>
        <taxon>Hoeflea</taxon>
    </lineage>
</organism>
<dbReference type="InterPro" id="IPR036388">
    <property type="entry name" value="WH-like_DNA-bd_sf"/>
</dbReference>
<proteinExistence type="predicted"/>
<accession>A0A9X3UJS3</accession>
<dbReference type="Pfam" id="PF12840">
    <property type="entry name" value="HTH_20"/>
    <property type="match status" value="1"/>
</dbReference>
<dbReference type="AlphaFoldDB" id="A0A9X3UJS3"/>
<dbReference type="PANTHER" id="PTHR38600">
    <property type="entry name" value="TRANSCRIPTIONAL REGULATORY PROTEIN"/>
    <property type="match status" value="1"/>
</dbReference>
<sequence>MAIQYQAALDRAFHALGDGTRRQMISMLAHDGALSANQLRAPFNVAQPTISKHLKVLEAAGMVRREIVGRVHRFHLQTKTLREAEDWIAEHRTFWEGTLERLEAFVCSDDEAGGGR</sequence>
<protein>
    <submittedName>
        <fullName evidence="2">Metalloregulator ArsR/SmtB family transcription factor</fullName>
    </submittedName>
</protein>
<dbReference type="SMART" id="SM00418">
    <property type="entry name" value="HTH_ARSR"/>
    <property type="match status" value="1"/>
</dbReference>
<dbReference type="Gene3D" id="1.10.10.10">
    <property type="entry name" value="Winged helix-like DNA-binding domain superfamily/Winged helix DNA-binding domain"/>
    <property type="match status" value="1"/>
</dbReference>
<dbReference type="GO" id="GO:0003700">
    <property type="term" value="F:DNA-binding transcription factor activity"/>
    <property type="evidence" value="ECO:0007669"/>
    <property type="project" value="InterPro"/>
</dbReference>
<gene>
    <name evidence="2" type="ORF">OQ273_04745</name>
</gene>
<dbReference type="NCBIfam" id="NF033788">
    <property type="entry name" value="HTH_metalloreg"/>
    <property type="match status" value="1"/>
</dbReference>
<dbReference type="PANTHER" id="PTHR38600:SF2">
    <property type="entry name" value="SLL0088 PROTEIN"/>
    <property type="match status" value="1"/>
</dbReference>
<feature type="domain" description="HTH arsR-type" evidence="1">
    <location>
        <begin position="1"/>
        <end position="96"/>
    </location>
</feature>
<dbReference type="EMBL" id="JAPJZI010000001">
    <property type="protein sequence ID" value="MDA5397876.1"/>
    <property type="molecule type" value="Genomic_DNA"/>
</dbReference>
<dbReference type="InterPro" id="IPR036390">
    <property type="entry name" value="WH_DNA-bd_sf"/>
</dbReference>
<reference evidence="2" key="1">
    <citation type="submission" date="2022-11" db="EMBL/GenBank/DDBJ databases">
        <title>Draft genome sequence of Hoeflea poritis E7-10 and Hoeflea prorocentri PM5-8, separated from scleractinian coral Porites lutea and marine dinoflagellate.</title>
        <authorList>
            <person name="Zhang G."/>
            <person name="Wei Q."/>
            <person name="Cai L."/>
        </authorList>
    </citation>
    <scope>NUCLEOTIDE SEQUENCE</scope>
    <source>
        <strain evidence="2">PM5-8</strain>
    </source>
</reference>
<dbReference type="CDD" id="cd00090">
    <property type="entry name" value="HTH_ARSR"/>
    <property type="match status" value="1"/>
</dbReference>
<dbReference type="PROSITE" id="PS50987">
    <property type="entry name" value="HTH_ARSR_2"/>
    <property type="match status" value="1"/>
</dbReference>
<dbReference type="Proteomes" id="UP001151234">
    <property type="component" value="Unassembled WGS sequence"/>
</dbReference>
<dbReference type="InterPro" id="IPR011991">
    <property type="entry name" value="ArsR-like_HTH"/>
</dbReference>
<name>A0A9X3UJS3_9HYPH</name>
<comment type="caution">
    <text evidence="2">The sequence shown here is derived from an EMBL/GenBank/DDBJ whole genome shotgun (WGS) entry which is preliminary data.</text>
</comment>
<dbReference type="SUPFAM" id="SSF46785">
    <property type="entry name" value="Winged helix' DNA-binding domain"/>
    <property type="match status" value="1"/>
</dbReference>
<keyword evidence="3" id="KW-1185">Reference proteome</keyword>